<reference evidence="1 2" key="1">
    <citation type="journal article" date="2015" name="Genome Announc.">
        <title>Draft Genome Sequence of Cyanobacterium Hassallia byssoidea Strain VB512170, Isolated from Monuments in India.</title>
        <authorList>
            <person name="Singh D."/>
            <person name="Chandrababunaidu M.M."/>
            <person name="Panda A."/>
            <person name="Sen D."/>
            <person name="Bhattacharyya S."/>
            <person name="Adhikary S.P."/>
            <person name="Tripathy S."/>
        </authorList>
    </citation>
    <scope>NUCLEOTIDE SEQUENCE [LARGE SCALE GENOMIC DNA]</scope>
    <source>
        <strain evidence="1 2">VB512170</strain>
    </source>
</reference>
<sequence length="45" mass="5260">MKRNPAFSFNAKVPVVPFFKAEMRSPKYCNRFLPDRITSSELLLL</sequence>
<protein>
    <submittedName>
        <fullName evidence="1">Uncharacterized protein</fullName>
    </submittedName>
</protein>
<accession>A0A846H5I4</accession>
<dbReference type="RefSeq" id="WP_163518657.1">
    <property type="nucleotide sequence ID" value="NZ_JTCM02000008.1"/>
</dbReference>
<name>A0A846H5I4_9CYAN</name>
<dbReference type="Proteomes" id="UP000031549">
    <property type="component" value="Unassembled WGS sequence"/>
</dbReference>
<dbReference type="EMBL" id="JTCM02000008">
    <property type="protein sequence ID" value="NEU72228.1"/>
    <property type="molecule type" value="Genomic_DNA"/>
</dbReference>
<evidence type="ECO:0000313" key="1">
    <source>
        <dbReference type="EMBL" id="NEU72228.1"/>
    </source>
</evidence>
<evidence type="ECO:0000313" key="2">
    <source>
        <dbReference type="Proteomes" id="UP000031549"/>
    </source>
</evidence>
<gene>
    <name evidence="1" type="ORF">PI95_006485</name>
</gene>
<organism evidence="1 2">
    <name type="scientific">Hassallia byssoidea VB512170</name>
    <dbReference type="NCBI Taxonomy" id="1304833"/>
    <lineage>
        <taxon>Bacteria</taxon>
        <taxon>Bacillati</taxon>
        <taxon>Cyanobacteriota</taxon>
        <taxon>Cyanophyceae</taxon>
        <taxon>Nostocales</taxon>
        <taxon>Tolypothrichaceae</taxon>
        <taxon>Hassallia</taxon>
    </lineage>
</organism>
<dbReference type="AlphaFoldDB" id="A0A846H5I4"/>
<comment type="caution">
    <text evidence="1">The sequence shown here is derived from an EMBL/GenBank/DDBJ whole genome shotgun (WGS) entry which is preliminary data.</text>
</comment>
<proteinExistence type="predicted"/>
<keyword evidence="2" id="KW-1185">Reference proteome</keyword>